<feature type="compositionally biased region" description="Basic residues" evidence="1">
    <location>
        <begin position="1"/>
        <end position="13"/>
    </location>
</feature>
<feature type="compositionally biased region" description="Basic and acidic residues" evidence="1">
    <location>
        <begin position="85"/>
        <end position="101"/>
    </location>
</feature>
<feature type="compositionally biased region" description="Basic residues" evidence="1">
    <location>
        <begin position="183"/>
        <end position="201"/>
    </location>
</feature>
<dbReference type="AlphaFoldDB" id="A0A1K2DAN7"/>
<accession>A0A1K2DAN7</accession>
<reference evidence="2 3" key="1">
    <citation type="submission" date="2016-11" db="EMBL/GenBank/DDBJ databases">
        <authorList>
            <person name="Jaros S."/>
            <person name="Januszkiewicz K."/>
            <person name="Wedrychowicz H."/>
        </authorList>
    </citation>
    <scope>NUCLEOTIDE SEQUENCE [LARGE SCALE GENOMIC DNA]</scope>
    <source>
        <strain evidence="2 3">OK807</strain>
    </source>
</reference>
<name>A0A1K2DAN7_STRAR</name>
<feature type="region of interest" description="Disordered" evidence="1">
    <location>
        <begin position="1"/>
        <end position="234"/>
    </location>
</feature>
<proteinExistence type="predicted"/>
<dbReference type="STRING" id="1893.SAMN02787144_101384"/>
<dbReference type="EMBL" id="FPJO01000013">
    <property type="protein sequence ID" value="SFY20139.1"/>
    <property type="molecule type" value="Genomic_DNA"/>
</dbReference>
<sequence length="234" mass="25474">MRRHPMSRARKPVARCPDDHQCTHTPCRFRRSDGPERPTGTRPPQRPGVATLVPGGRRCVGSRRPGSGDSPMEPLHRGVGAGRTQQDRAHARALAGRDGRGLGRRPARWRGHGTHRADRRRSRRRQRRDHLLAPARGPRRWGRGRGGEARQPVGPGGAGPASAAAVPLGGQPGLLQSGAQGRIPHRRRHARRAAARGRMARPAHSWPRACGRAASPRTSIRRRALPNSSPCSTG</sequence>
<protein>
    <submittedName>
        <fullName evidence="2">Uncharacterized protein</fullName>
    </submittedName>
</protein>
<feature type="compositionally biased region" description="Low complexity" evidence="1">
    <location>
        <begin position="160"/>
        <end position="182"/>
    </location>
</feature>
<dbReference type="Proteomes" id="UP000181909">
    <property type="component" value="Unassembled WGS sequence"/>
</dbReference>
<organism evidence="2 3">
    <name type="scientific">Streptomyces atratus</name>
    <dbReference type="NCBI Taxonomy" id="1893"/>
    <lineage>
        <taxon>Bacteria</taxon>
        <taxon>Bacillati</taxon>
        <taxon>Actinomycetota</taxon>
        <taxon>Actinomycetes</taxon>
        <taxon>Kitasatosporales</taxon>
        <taxon>Streptomycetaceae</taxon>
        <taxon>Streptomyces</taxon>
    </lineage>
</organism>
<evidence type="ECO:0000313" key="3">
    <source>
        <dbReference type="Proteomes" id="UP000181909"/>
    </source>
</evidence>
<gene>
    <name evidence="2" type="ORF">SAMN02787144_101384</name>
</gene>
<evidence type="ECO:0000313" key="2">
    <source>
        <dbReference type="EMBL" id="SFY20139.1"/>
    </source>
</evidence>
<feature type="compositionally biased region" description="Basic residues" evidence="1">
    <location>
        <begin position="102"/>
        <end position="128"/>
    </location>
</feature>
<evidence type="ECO:0000256" key="1">
    <source>
        <dbReference type="SAM" id="MobiDB-lite"/>
    </source>
</evidence>